<accession>A0A9Q9ART7</accession>
<sequence>MSSAGTDEGVNGPLGSDQVFAAAAASKEAAAIDSLSILFSASLTPPTSAGSQRQMKMSLTSSAL</sequence>
<evidence type="ECO:0000256" key="1">
    <source>
        <dbReference type="SAM" id="MobiDB-lite"/>
    </source>
</evidence>
<dbReference type="AlphaFoldDB" id="A0A9Q9ART7"/>
<reference evidence="2" key="1">
    <citation type="submission" date="2022-06" db="EMBL/GenBank/DDBJ databases">
        <title>Complete genome sequences of two strains of the flax pathogen Septoria linicola.</title>
        <authorList>
            <person name="Lapalu N."/>
            <person name="Simon A."/>
            <person name="Demenou B."/>
            <person name="Paumier D."/>
            <person name="Guillot M.-P."/>
            <person name="Gout L."/>
            <person name="Valade R."/>
        </authorList>
    </citation>
    <scope>NUCLEOTIDE SEQUENCE</scope>
    <source>
        <strain evidence="2">SE15195</strain>
    </source>
</reference>
<protein>
    <submittedName>
        <fullName evidence="2">Uncharacterized protein</fullName>
    </submittedName>
</protein>
<dbReference type="Proteomes" id="UP001056384">
    <property type="component" value="Chromosome 6"/>
</dbReference>
<gene>
    <name evidence="2" type="ORF">Slin15195_G079110</name>
</gene>
<feature type="region of interest" description="Disordered" evidence="1">
    <location>
        <begin position="44"/>
        <end position="64"/>
    </location>
</feature>
<organism evidence="2 3">
    <name type="scientific">Septoria linicola</name>
    <dbReference type="NCBI Taxonomy" id="215465"/>
    <lineage>
        <taxon>Eukaryota</taxon>
        <taxon>Fungi</taxon>
        <taxon>Dikarya</taxon>
        <taxon>Ascomycota</taxon>
        <taxon>Pezizomycotina</taxon>
        <taxon>Dothideomycetes</taxon>
        <taxon>Dothideomycetidae</taxon>
        <taxon>Mycosphaerellales</taxon>
        <taxon>Mycosphaerellaceae</taxon>
        <taxon>Septoria</taxon>
    </lineage>
</organism>
<evidence type="ECO:0000313" key="3">
    <source>
        <dbReference type="Proteomes" id="UP001056384"/>
    </source>
</evidence>
<keyword evidence="3" id="KW-1185">Reference proteome</keyword>
<evidence type="ECO:0000313" key="2">
    <source>
        <dbReference type="EMBL" id="USW54592.1"/>
    </source>
</evidence>
<dbReference type="EMBL" id="CP099423">
    <property type="protein sequence ID" value="USW54592.1"/>
    <property type="molecule type" value="Genomic_DNA"/>
</dbReference>
<name>A0A9Q9ART7_9PEZI</name>
<proteinExistence type="predicted"/>